<sequence>MLLVGCSEGLVAMWREAGGRLSVAVQEWEPGTLRTGALRRPFAVVVMDDRYRAEPTAFDALTREGPTSLVRLEDGDLIRQEDQQLLAEAVLQAAYEMTAPGATASLPG</sequence>
<evidence type="ECO:0000313" key="2">
    <source>
        <dbReference type="Proteomes" id="UP000019678"/>
    </source>
</evidence>
<reference evidence="1 2" key="1">
    <citation type="submission" date="2013-05" db="EMBL/GenBank/DDBJ databases">
        <title>Genome assembly of Chondromyces apiculatus DSM 436.</title>
        <authorList>
            <person name="Sharma G."/>
            <person name="Khatri I."/>
            <person name="Kaur C."/>
            <person name="Mayilraj S."/>
            <person name="Subramanian S."/>
        </authorList>
    </citation>
    <scope>NUCLEOTIDE SEQUENCE [LARGE SCALE GENOMIC DNA]</scope>
    <source>
        <strain evidence="1 2">DSM 436</strain>
    </source>
</reference>
<gene>
    <name evidence="1" type="ORF">CAP_0659</name>
</gene>
<organism evidence="1 2">
    <name type="scientific">Chondromyces apiculatus DSM 436</name>
    <dbReference type="NCBI Taxonomy" id="1192034"/>
    <lineage>
        <taxon>Bacteria</taxon>
        <taxon>Pseudomonadati</taxon>
        <taxon>Myxococcota</taxon>
        <taxon>Polyangia</taxon>
        <taxon>Polyangiales</taxon>
        <taxon>Polyangiaceae</taxon>
        <taxon>Chondromyces</taxon>
    </lineage>
</organism>
<comment type="caution">
    <text evidence="1">The sequence shown here is derived from an EMBL/GenBank/DDBJ whole genome shotgun (WGS) entry which is preliminary data.</text>
</comment>
<accession>A0A017TED2</accession>
<dbReference type="EMBL" id="ASRX01000011">
    <property type="protein sequence ID" value="EYF07180.1"/>
    <property type="molecule type" value="Genomic_DNA"/>
</dbReference>
<keyword evidence="2" id="KW-1185">Reference proteome</keyword>
<protein>
    <submittedName>
        <fullName evidence="1">Uncharacterized protein</fullName>
    </submittedName>
</protein>
<dbReference type="AlphaFoldDB" id="A0A017TED2"/>
<evidence type="ECO:0000313" key="1">
    <source>
        <dbReference type="EMBL" id="EYF07180.1"/>
    </source>
</evidence>
<proteinExistence type="predicted"/>
<name>A0A017TED2_9BACT</name>
<dbReference type="Proteomes" id="UP000019678">
    <property type="component" value="Unassembled WGS sequence"/>
</dbReference>